<dbReference type="HOGENOM" id="CLU_696034_0_0_7"/>
<dbReference type="eggNOG" id="COG0127">
    <property type="taxonomic scope" value="Bacteria"/>
</dbReference>
<dbReference type="GO" id="GO:0009117">
    <property type="term" value="P:nucleotide metabolic process"/>
    <property type="evidence" value="ECO:0007669"/>
    <property type="project" value="UniProtKB-KW"/>
</dbReference>
<keyword evidence="5" id="KW-1185">Reference proteome</keyword>
<organism evidence="4 5">
    <name type="scientific">Sorangium cellulosum (strain So ce56)</name>
    <name type="common">Polyangium cellulosum (strain So ce56)</name>
    <dbReference type="NCBI Taxonomy" id="448385"/>
    <lineage>
        <taxon>Bacteria</taxon>
        <taxon>Pseudomonadati</taxon>
        <taxon>Myxococcota</taxon>
        <taxon>Polyangia</taxon>
        <taxon>Polyangiales</taxon>
        <taxon>Polyangiaceae</taxon>
        <taxon>Sorangium</taxon>
    </lineage>
</organism>
<evidence type="ECO:0000256" key="3">
    <source>
        <dbReference type="ARBA" id="ARBA00023080"/>
    </source>
</evidence>
<dbReference type="EC" id="3.6.-.-" evidence="4"/>
<gene>
    <name evidence="4" type="ordered locus">sce3078</name>
</gene>
<dbReference type="STRING" id="448385.sce3078"/>
<dbReference type="AlphaFoldDB" id="A9GI99"/>
<dbReference type="GO" id="GO:0047429">
    <property type="term" value="F:nucleoside triphosphate diphosphatase activity"/>
    <property type="evidence" value="ECO:0007669"/>
    <property type="project" value="InterPro"/>
</dbReference>
<proteinExistence type="inferred from homology"/>
<name>A9GI99_SORC5</name>
<dbReference type="GO" id="GO:0009143">
    <property type="term" value="P:nucleoside triphosphate catabolic process"/>
    <property type="evidence" value="ECO:0007669"/>
    <property type="project" value="InterPro"/>
</dbReference>
<dbReference type="BioCyc" id="SCEL448385:SCE_RS15775-MONOMER"/>
<accession>A9GI99</accession>
<protein>
    <submittedName>
        <fullName evidence="4">Hydrolases acting on phosphorous-containinganhydrides</fullName>
        <ecNumber evidence="4">3.6.-.-</ecNumber>
    </submittedName>
</protein>
<dbReference type="EMBL" id="AM746676">
    <property type="protein sequence ID" value="CAN93237.1"/>
    <property type="molecule type" value="Genomic_DNA"/>
</dbReference>
<dbReference type="KEGG" id="scl:sce3078"/>
<dbReference type="OrthoDB" id="9795331at2"/>
<dbReference type="SUPFAM" id="SSF52972">
    <property type="entry name" value="ITPase-like"/>
    <property type="match status" value="1"/>
</dbReference>
<dbReference type="Pfam" id="PF01725">
    <property type="entry name" value="Ham1p_like"/>
    <property type="match status" value="1"/>
</dbReference>
<keyword evidence="3" id="KW-0546">Nucleotide metabolism</keyword>
<evidence type="ECO:0000313" key="4">
    <source>
        <dbReference type="EMBL" id="CAN93237.1"/>
    </source>
</evidence>
<evidence type="ECO:0000256" key="2">
    <source>
        <dbReference type="ARBA" id="ARBA00022801"/>
    </source>
</evidence>
<dbReference type="GO" id="GO:0005737">
    <property type="term" value="C:cytoplasm"/>
    <property type="evidence" value="ECO:0007669"/>
    <property type="project" value="TreeGrafter"/>
</dbReference>
<sequence length="380" mass="41543">MKTVTFVTGNGWRHDEAKRLLSGLHVERARITLAKGDSEKLEEIATARVLDAFRQLETPCFIENTGMYLESSEAFAGAQVKQLLQELGPAAFTARFGGLRGVTRVVVAYTADGRSVKLFAGENSGSVAKEPRGEQGYGWDPVWIPDGFERTLAELRSSKYVVNMRLLPFLELAAELRGTGFEGVFESHVTVAACDEAAFAKTCDALGVRALLISLPRGRTPRQPMTGAHHRGSLQEVLLVVHQLARDLAQAGFEVIRTKVEAVGPHRDLPLTDDVAARAPRTNYFEHHAKVVLPSPDSEAEVSRAFAELGAYLSRGAPRADGVELRFVTLRSWGLGQASADARFDQVLALAARLGLPLRNRAREYTVYDSALDVDTGWMA</sequence>
<dbReference type="RefSeq" id="WP_012235709.1">
    <property type="nucleotide sequence ID" value="NC_010162.1"/>
</dbReference>
<dbReference type="PANTHER" id="PTHR11067:SF9">
    <property type="entry name" value="INOSINE TRIPHOSPHATE PYROPHOSPHATASE"/>
    <property type="match status" value="1"/>
</dbReference>
<dbReference type="Proteomes" id="UP000002139">
    <property type="component" value="Chromosome"/>
</dbReference>
<reference evidence="4" key="1">
    <citation type="journal article" date="2007" name="Nat. Biotechnol.">
        <title>Complete genome sequence of the myxobacterium Sorangium cellulosum.</title>
        <authorList>
            <person name="Schneiker S."/>
            <person name="Perlova O."/>
            <person name="Kaiser O."/>
            <person name="Gerth K."/>
            <person name="Alici A."/>
            <person name="Altmeyer M.O."/>
            <person name="Bartels D."/>
            <person name="Bekel T."/>
            <person name="Beyer S."/>
            <person name="Bode E."/>
            <person name="Bode H.B."/>
            <person name="Bolten C.J."/>
            <person name="Choudhuri J.V."/>
            <person name="Doss S."/>
            <person name="Elnakady Y.A."/>
            <person name="Frank B."/>
            <person name="Gaigalat L."/>
            <person name="Goesmann A."/>
            <person name="Groeger C."/>
            <person name="Gross F."/>
            <person name="Jelsbak L."/>
            <person name="Jelsbak L."/>
            <person name="Kalinowski J."/>
            <person name="Kegler C."/>
            <person name="Knauber T."/>
            <person name="Konietzny S."/>
            <person name="Kopp M."/>
            <person name="Krause L."/>
            <person name="Krug D."/>
            <person name="Linke B."/>
            <person name="Mahmud T."/>
            <person name="Martinez-Arias R."/>
            <person name="McHardy A.C."/>
            <person name="Merai M."/>
            <person name="Meyer F."/>
            <person name="Mormann S."/>
            <person name="Munoz-Dorado J."/>
            <person name="Perez J."/>
            <person name="Pradella S."/>
            <person name="Rachid S."/>
            <person name="Raddatz G."/>
            <person name="Rosenau F."/>
            <person name="Rueckert C."/>
            <person name="Sasse F."/>
            <person name="Scharfe M."/>
            <person name="Schuster S.C."/>
            <person name="Suen G."/>
            <person name="Treuner-Lange A."/>
            <person name="Velicer G.J."/>
            <person name="Vorholter F.-J."/>
            <person name="Weissman K.J."/>
            <person name="Welch R.D."/>
            <person name="Wenzel S.C."/>
            <person name="Whitworth D.E."/>
            <person name="Wilhelm S."/>
            <person name="Wittmann C."/>
            <person name="Bloecker H."/>
            <person name="Puehler A."/>
            <person name="Mueller R."/>
        </authorList>
    </citation>
    <scope>NUCLEOTIDE SEQUENCE [LARGE SCALE GENOMIC DNA]</scope>
    <source>
        <strain evidence="4">So ce 56</strain>
    </source>
</reference>
<dbReference type="InterPro" id="IPR029001">
    <property type="entry name" value="ITPase-like_fam"/>
</dbReference>
<comment type="similarity">
    <text evidence="1">Belongs to the HAM1 NTPase family.</text>
</comment>
<keyword evidence="2 4" id="KW-0378">Hydrolase</keyword>
<evidence type="ECO:0000313" key="5">
    <source>
        <dbReference type="Proteomes" id="UP000002139"/>
    </source>
</evidence>
<evidence type="ECO:0000256" key="1">
    <source>
        <dbReference type="ARBA" id="ARBA00008023"/>
    </source>
</evidence>
<dbReference type="InterPro" id="IPR002637">
    <property type="entry name" value="RdgB/HAM1"/>
</dbReference>
<dbReference type="Gene3D" id="3.90.950.10">
    <property type="match status" value="1"/>
</dbReference>
<dbReference type="PANTHER" id="PTHR11067">
    <property type="entry name" value="INOSINE TRIPHOSPHATE PYROPHOSPHATASE/HAM1 PROTEIN"/>
    <property type="match status" value="1"/>
</dbReference>